<dbReference type="Proteomes" id="UP000012073">
    <property type="component" value="Unassembled WGS sequence"/>
</dbReference>
<gene>
    <name evidence="2" type="ORF">CHC_T00001082001</name>
</gene>
<protein>
    <submittedName>
        <fullName evidence="2">Uncharacterized protein</fullName>
    </submittedName>
</protein>
<dbReference type="InterPro" id="IPR001680">
    <property type="entry name" value="WD40_rpt"/>
</dbReference>
<proteinExistence type="predicted"/>
<accession>R7Q2D3</accession>
<dbReference type="GO" id="GO:0000209">
    <property type="term" value="P:protein polyubiquitination"/>
    <property type="evidence" value="ECO:0007669"/>
    <property type="project" value="TreeGrafter"/>
</dbReference>
<dbReference type="GO" id="GO:0006283">
    <property type="term" value="P:transcription-coupled nucleotide-excision repair"/>
    <property type="evidence" value="ECO:0007669"/>
    <property type="project" value="InterPro"/>
</dbReference>
<dbReference type="InterPro" id="IPR015943">
    <property type="entry name" value="WD40/YVTN_repeat-like_dom_sf"/>
</dbReference>
<dbReference type="OrthoDB" id="361494at2759"/>
<evidence type="ECO:0000313" key="3">
    <source>
        <dbReference type="Proteomes" id="UP000012073"/>
    </source>
</evidence>
<dbReference type="RefSeq" id="XP_005712553.1">
    <property type="nucleotide sequence ID" value="XM_005712496.1"/>
</dbReference>
<reference evidence="3" key="1">
    <citation type="journal article" date="2013" name="Proc. Natl. Acad. Sci. U.S.A.">
        <title>Genome structure and metabolic features in the red seaweed Chondrus crispus shed light on evolution of the Archaeplastida.</title>
        <authorList>
            <person name="Collen J."/>
            <person name="Porcel B."/>
            <person name="Carre W."/>
            <person name="Ball S.G."/>
            <person name="Chaparro C."/>
            <person name="Tonon T."/>
            <person name="Barbeyron T."/>
            <person name="Michel G."/>
            <person name="Noel B."/>
            <person name="Valentin K."/>
            <person name="Elias M."/>
            <person name="Artiguenave F."/>
            <person name="Arun A."/>
            <person name="Aury J.M."/>
            <person name="Barbosa-Neto J.F."/>
            <person name="Bothwell J.H."/>
            <person name="Bouget F.Y."/>
            <person name="Brillet L."/>
            <person name="Cabello-Hurtado F."/>
            <person name="Capella-Gutierrez S."/>
            <person name="Charrier B."/>
            <person name="Cladiere L."/>
            <person name="Cock J.M."/>
            <person name="Coelho S.M."/>
            <person name="Colleoni C."/>
            <person name="Czjzek M."/>
            <person name="Da Silva C."/>
            <person name="Delage L."/>
            <person name="Denoeud F."/>
            <person name="Deschamps P."/>
            <person name="Dittami S.M."/>
            <person name="Gabaldon T."/>
            <person name="Gachon C.M."/>
            <person name="Groisillier A."/>
            <person name="Herve C."/>
            <person name="Jabbari K."/>
            <person name="Katinka M."/>
            <person name="Kloareg B."/>
            <person name="Kowalczyk N."/>
            <person name="Labadie K."/>
            <person name="Leblanc C."/>
            <person name="Lopez P.J."/>
            <person name="McLachlan D.H."/>
            <person name="Meslet-Cladiere L."/>
            <person name="Moustafa A."/>
            <person name="Nehr Z."/>
            <person name="Nyvall Collen P."/>
            <person name="Panaud O."/>
            <person name="Partensky F."/>
            <person name="Poulain J."/>
            <person name="Rensing S.A."/>
            <person name="Rousvoal S."/>
            <person name="Samson G."/>
            <person name="Symeonidi A."/>
            <person name="Weissenbach J."/>
            <person name="Zambounis A."/>
            <person name="Wincker P."/>
            <person name="Boyen C."/>
        </authorList>
    </citation>
    <scope>NUCLEOTIDE SEQUENCE [LARGE SCALE GENOMIC DNA]</scope>
    <source>
        <strain evidence="3">cv. Stackhouse</strain>
    </source>
</reference>
<feature type="repeat" description="WD" evidence="1">
    <location>
        <begin position="80"/>
        <end position="114"/>
    </location>
</feature>
<sequence>MPNDPVLFVLGGGKAEVSVWDSEHFAAVQRTRLVGEGGRITALDMSPAPGAQTGLVAAADDQSQQVKLVDLATGAAAHQLEGHSGYVRDVRWSPTNPHMLASAAKDGVRLFDVRRSGKTACLLKFNEFRKMPDVEWGLDILGRCDRSDEIRQPLTKRRGAKATAPQVSKRIEWQTSPLLGLGCAWTAASTVQQRRRIKHAALAAVPNATDGKKAPTAIRFSPNGTTVVTGSKKGEHQIFDVLTGRLIAEHRDGTSGGKSTVFEVARDNYHILGDRFGHLYAVGLDSGAYLWERIGHGGREMSAMAIHPINEEVYSVSGTTLNCWSCGSGQVGE</sequence>
<dbReference type="PhylomeDB" id="R7Q2D3"/>
<dbReference type="KEGG" id="ccp:CHC_T00001082001"/>
<dbReference type="EMBL" id="HG001578">
    <property type="protein sequence ID" value="CDF32752.1"/>
    <property type="molecule type" value="Genomic_DNA"/>
</dbReference>
<evidence type="ECO:0000313" key="2">
    <source>
        <dbReference type="EMBL" id="CDF32752.1"/>
    </source>
</evidence>
<keyword evidence="3" id="KW-1185">Reference proteome</keyword>
<dbReference type="Pfam" id="PF00400">
    <property type="entry name" value="WD40"/>
    <property type="match status" value="2"/>
</dbReference>
<dbReference type="GO" id="GO:0043161">
    <property type="term" value="P:proteasome-mediated ubiquitin-dependent protein catabolic process"/>
    <property type="evidence" value="ECO:0007669"/>
    <property type="project" value="TreeGrafter"/>
</dbReference>
<evidence type="ECO:0000256" key="1">
    <source>
        <dbReference type="PROSITE-ProRule" id="PRU00221"/>
    </source>
</evidence>
<dbReference type="STRING" id="2769.R7Q2D3"/>
<organism evidence="2 3">
    <name type="scientific">Chondrus crispus</name>
    <name type="common">Carrageen Irish moss</name>
    <name type="synonym">Polymorpha crispa</name>
    <dbReference type="NCBI Taxonomy" id="2769"/>
    <lineage>
        <taxon>Eukaryota</taxon>
        <taxon>Rhodophyta</taxon>
        <taxon>Florideophyceae</taxon>
        <taxon>Rhodymeniophycidae</taxon>
        <taxon>Gigartinales</taxon>
        <taxon>Gigartinaceae</taxon>
        <taxon>Chondrus</taxon>
    </lineage>
</organism>
<keyword evidence="1" id="KW-0853">WD repeat</keyword>
<dbReference type="GeneID" id="17320270"/>
<dbReference type="GO" id="GO:0000109">
    <property type="term" value="C:nucleotide-excision repair complex"/>
    <property type="evidence" value="ECO:0007669"/>
    <property type="project" value="TreeGrafter"/>
</dbReference>
<dbReference type="Gene3D" id="2.130.10.10">
    <property type="entry name" value="YVTN repeat-like/Quinoprotein amine dehydrogenase"/>
    <property type="match status" value="2"/>
</dbReference>
<dbReference type="GO" id="GO:0031464">
    <property type="term" value="C:Cul4A-RING E3 ubiquitin ligase complex"/>
    <property type="evidence" value="ECO:0007669"/>
    <property type="project" value="TreeGrafter"/>
</dbReference>
<dbReference type="PROSITE" id="PS50082">
    <property type="entry name" value="WD_REPEATS_2"/>
    <property type="match status" value="1"/>
</dbReference>
<dbReference type="SUPFAM" id="SSF50998">
    <property type="entry name" value="Quinoprotein alcohol dehydrogenase-like"/>
    <property type="match status" value="1"/>
</dbReference>
<dbReference type="AlphaFoldDB" id="R7Q2D3"/>
<dbReference type="Gramene" id="CDF32752">
    <property type="protein sequence ID" value="CDF32752"/>
    <property type="gene ID" value="CHC_T00001082001"/>
</dbReference>
<dbReference type="InterPro" id="IPR011047">
    <property type="entry name" value="Quinoprotein_ADH-like_sf"/>
</dbReference>
<dbReference type="SMART" id="SM00320">
    <property type="entry name" value="WD40"/>
    <property type="match status" value="4"/>
</dbReference>
<dbReference type="PANTHER" id="PTHR46202">
    <property type="entry name" value="DNA EXCISION REPAIR PROTEIN ERCC-8"/>
    <property type="match status" value="1"/>
</dbReference>
<dbReference type="PANTHER" id="PTHR46202:SF1">
    <property type="entry name" value="DNA EXCISION REPAIR PROTEIN ERCC-8"/>
    <property type="match status" value="1"/>
</dbReference>
<dbReference type="InterPro" id="IPR042238">
    <property type="entry name" value="Rad28/ERCC8/Ckn1/ATCSA-1"/>
</dbReference>
<name>R7Q2D3_CHOCR</name>